<evidence type="ECO:0000256" key="3">
    <source>
        <dbReference type="ARBA" id="ARBA00022741"/>
    </source>
</evidence>
<dbReference type="GO" id="GO:0044281">
    <property type="term" value="P:small molecule metabolic process"/>
    <property type="evidence" value="ECO:0007669"/>
    <property type="project" value="UniProtKB-ARBA"/>
</dbReference>
<keyword evidence="2 6" id="KW-0808">Transferase</keyword>
<evidence type="ECO:0000256" key="2">
    <source>
        <dbReference type="ARBA" id="ARBA00022679"/>
    </source>
</evidence>
<dbReference type="Pfam" id="PF00294">
    <property type="entry name" value="PfkB"/>
    <property type="match status" value="1"/>
</dbReference>
<comment type="similarity">
    <text evidence="1 6">Belongs to the carbohydrate kinase PfkB family.</text>
</comment>
<dbReference type="InterPro" id="IPR011611">
    <property type="entry name" value="PfkB_dom"/>
</dbReference>
<dbReference type="InterPro" id="IPR017583">
    <property type="entry name" value="Tagatose/fructose_Pkinase"/>
</dbReference>
<dbReference type="GO" id="GO:0005524">
    <property type="term" value="F:ATP binding"/>
    <property type="evidence" value="ECO:0007669"/>
    <property type="project" value="UniProtKB-KW"/>
</dbReference>
<feature type="domain" description="Carbohydrate kinase PfkB" evidence="7">
    <location>
        <begin position="31"/>
        <end position="299"/>
    </location>
</feature>
<dbReference type="CDD" id="cd01164">
    <property type="entry name" value="FruK_PfkB_like"/>
    <property type="match status" value="1"/>
</dbReference>
<reference evidence="8" key="1">
    <citation type="submission" date="2019-11" db="EMBL/GenBank/DDBJ databases">
        <title>Acidithiobacillus ferrianus sp. nov.: a facultatively anaerobic and extremely acidophilic chemolithoautotroph.</title>
        <authorList>
            <person name="Norris P.R."/>
            <person name="Falagan C."/>
            <person name="Moya-Beltran A."/>
            <person name="Castro M."/>
            <person name="Quatrini R."/>
            <person name="Johnson D.B."/>
        </authorList>
    </citation>
    <scope>NUCLEOTIDE SEQUENCE [LARGE SCALE GENOMIC DNA]</scope>
    <source>
        <strain evidence="8">MG</strain>
    </source>
</reference>
<dbReference type="AlphaFoldDB" id="A0A845U7U2"/>
<keyword evidence="5" id="KW-0067">ATP-binding</keyword>
<evidence type="ECO:0000256" key="4">
    <source>
        <dbReference type="ARBA" id="ARBA00022777"/>
    </source>
</evidence>
<evidence type="ECO:0000256" key="5">
    <source>
        <dbReference type="ARBA" id="ARBA00022840"/>
    </source>
</evidence>
<keyword evidence="3" id="KW-0547">Nucleotide-binding</keyword>
<dbReference type="NCBIfam" id="TIGR03168">
    <property type="entry name" value="1-PFK"/>
    <property type="match status" value="1"/>
</dbReference>
<dbReference type="RefSeq" id="WP_163098162.1">
    <property type="nucleotide sequence ID" value="NZ_CP127523.1"/>
</dbReference>
<dbReference type="GO" id="GO:0005829">
    <property type="term" value="C:cytosol"/>
    <property type="evidence" value="ECO:0007669"/>
    <property type="project" value="TreeGrafter"/>
</dbReference>
<proteinExistence type="inferred from homology"/>
<dbReference type="EMBL" id="WNJL01000035">
    <property type="protein sequence ID" value="NDU42933.1"/>
    <property type="molecule type" value="Genomic_DNA"/>
</dbReference>
<gene>
    <name evidence="8" type="ORF">GL267_09885</name>
</gene>
<dbReference type="GO" id="GO:0008443">
    <property type="term" value="F:phosphofructokinase activity"/>
    <property type="evidence" value="ECO:0007669"/>
    <property type="project" value="UniProtKB-ARBA"/>
</dbReference>
<protein>
    <recommendedName>
        <fullName evidence="6">Phosphofructokinase</fullName>
    </recommendedName>
</protein>
<dbReference type="GO" id="GO:0016052">
    <property type="term" value="P:carbohydrate catabolic process"/>
    <property type="evidence" value="ECO:0007669"/>
    <property type="project" value="UniProtKB-ARBA"/>
</dbReference>
<evidence type="ECO:0000256" key="6">
    <source>
        <dbReference type="PIRNR" id="PIRNR000535"/>
    </source>
</evidence>
<dbReference type="FunFam" id="3.40.1190.20:FF:000001">
    <property type="entry name" value="Phosphofructokinase"/>
    <property type="match status" value="1"/>
</dbReference>
<organism evidence="8">
    <name type="scientific">Acidithiobacillus ferrianus</name>
    <dbReference type="NCBI Taxonomy" id="2678518"/>
    <lineage>
        <taxon>Bacteria</taxon>
        <taxon>Pseudomonadati</taxon>
        <taxon>Pseudomonadota</taxon>
        <taxon>Acidithiobacillia</taxon>
        <taxon>Acidithiobacillales</taxon>
        <taxon>Acidithiobacillaceae</taxon>
        <taxon>Acidithiobacillus</taxon>
    </lineage>
</organism>
<evidence type="ECO:0000313" key="8">
    <source>
        <dbReference type="EMBL" id="NDU42933.1"/>
    </source>
</evidence>
<dbReference type="PROSITE" id="PS00584">
    <property type="entry name" value="PFKB_KINASES_2"/>
    <property type="match status" value="1"/>
</dbReference>
<sequence length="319" mass="33871">MIEGDTRCPPIAVLTPNPALDIAYAVPCLIADQKTHATSTRYDPGGNGINVARALKKLLVYARSCCVIAGNVGELLQKLLLHQLDDLHCVYVEGETRINATILQENPSAQFEVTGIGPRISELALAEMRETFLKLCKEGFAVLTGSVPPGVEDHFYGDMVDHVHAAGGRSIVDAHGALLQNALLHHPFLIKPNRYELSLLCHRDLPTLEAVAQEARAIQRGGVHYVCVSLGSDGALLVGPEGSYFAKAPPISVQSTVGAGDSMVGGLVAALAHGQRPEEALRLAVACGSGTAARPGTEIFSHNDLDALLRQTEARALDI</sequence>
<dbReference type="InterPro" id="IPR029056">
    <property type="entry name" value="Ribokinase-like"/>
</dbReference>
<evidence type="ECO:0000256" key="1">
    <source>
        <dbReference type="ARBA" id="ARBA00010688"/>
    </source>
</evidence>
<dbReference type="SUPFAM" id="SSF53613">
    <property type="entry name" value="Ribokinase-like"/>
    <property type="match status" value="1"/>
</dbReference>
<name>A0A845U7U2_9PROT</name>
<evidence type="ECO:0000259" key="7">
    <source>
        <dbReference type="Pfam" id="PF00294"/>
    </source>
</evidence>
<keyword evidence="4 8" id="KW-0418">Kinase</keyword>
<comment type="caution">
    <text evidence="8">The sequence shown here is derived from an EMBL/GenBank/DDBJ whole genome shotgun (WGS) entry which is preliminary data.</text>
</comment>
<dbReference type="InterPro" id="IPR002173">
    <property type="entry name" value="Carboh/pur_kinase_PfkB_CS"/>
</dbReference>
<dbReference type="PANTHER" id="PTHR46566:SF2">
    <property type="entry name" value="ATP-DEPENDENT 6-PHOSPHOFRUCTOKINASE ISOZYME 2"/>
    <property type="match status" value="1"/>
</dbReference>
<dbReference type="PIRSF" id="PIRSF000535">
    <property type="entry name" value="1PFK/6PFK/LacC"/>
    <property type="match status" value="1"/>
</dbReference>
<dbReference type="PANTHER" id="PTHR46566">
    <property type="entry name" value="1-PHOSPHOFRUCTOKINASE-RELATED"/>
    <property type="match status" value="1"/>
</dbReference>
<dbReference type="Gene3D" id="3.40.1190.20">
    <property type="match status" value="1"/>
</dbReference>
<accession>A0A845U7U2</accession>